<protein>
    <recommendedName>
        <fullName evidence="4">tRNA (uracil(54)-C(5))-methyltransferase</fullName>
        <ecNumber evidence="4">2.1.1.35</ecNumber>
    </recommendedName>
</protein>
<gene>
    <name evidence="9" type="ORF">MGAL_10B092351</name>
</gene>
<reference evidence="9" key="1">
    <citation type="submission" date="2018-11" db="EMBL/GenBank/DDBJ databases">
        <authorList>
            <person name="Alioto T."/>
            <person name="Alioto T."/>
        </authorList>
    </citation>
    <scope>NUCLEOTIDE SEQUENCE</scope>
</reference>
<comment type="catalytic activity">
    <reaction evidence="5">
        <text>uridine(54) in tRNA + S-adenosyl-L-methionine = 5-methyluridine(54) in tRNA + S-adenosyl-L-homocysteine + H(+)</text>
        <dbReference type="Rhea" id="RHEA:42712"/>
        <dbReference type="Rhea" id="RHEA-COMP:10167"/>
        <dbReference type="Rhea" id="RHEA-COMP:10193"/>
        <dbReference type="ChEBI" id="CHEBI:15378"/>
        <dbReference type="ChEBI" id="CHEBI:57856"/>
        <dbReference type="ChEBI" id="CHEBI:59789"/>
        <dbReference type="ChEBI" id="CHEBI:65315"/>
        <dbReference type="ChEBI" id="CHEBI:74447"/>
        <dbReference type="EC" id="2.1.1.35"/>
    </reaction>
    <physiologicalReaction direction="left-to-right" evidence="5">
        <dbReference type="Rhea" id="RHEA:42713"/>
    </physiologicalReaction>
</comment>
<dbReference type="InterPro" id="IPR043502">
    <property type="entry name" value="DNA/RNA_pol_sf"/>
</dbReference>
<keyword evidence="1 6" id="KW-0489">Methyltransferase</keyword>
<dbReference type="GO" id="GO:0030697">
    <property type="term" value="F:tRNA (uracil(54)-C5)-methyltransferase activity, S-adenosyl methionine-dependent"/>
    <property type="evidence" value="ECO:0007669"/>
    <property type="project" value="UniProtKB-EC"/>
</dbReference>
<evidence type="ECO:0000256" key="2">
    <source>
        <dbReference type="ARBA" id="ARBA00022679"/>
    </source>
</evidence>
<dbReference type="OrthoDB" id="10250660at2759"/>
<evidence type="ECO:0000313" key="9">
    <source>
        <dbReference type="EMBL" id="VDI35883.1"/>
    </source>
</evidence>
<feature type="active site" evidence="7">
    <location>
        <position position="967"/>
    </location>
</feature>
<dbReference type="Pfam" id="PF05958">
    <property type="entry name" value="tRNA_U5-meth_tr"/>
    <property type="match status" value="1"/>
</dbReference>
<dbReference type="GO" id="GO:0006396">
    <property type="term" value="P:RNA processing"/>
    <property type="evidence" value="ECO:0007669"/>
    <property type="project" value="InterPro"/>
</dbReference>
<feature type="binding site" evidence="6">
    <location>
        <position position="939"/>
    </location>
    <ligand>
        <name>S-adenosyl-L-methionine</name>
        <dbReference type="ChEBI" id="CHEBI:59789"/>
    </ligand>
</feature>
<dbReference type="SUPFAM" id="SSF56672">
    <property type="entry name" value="DNA/RNA polymerases"/>
    <property type="match status" value="1"/>
</dbReference>
<dbReference type="Proteomes" id="UP000596742">
    <property type="component" value="Unassembled WGS sequence"/>
</dbReference>
<accession>A0A8B6EMX8</accession>
<evidence type="ECO:0000256" key="6">
    <source>
        <dbReference type="PROSITE-ProRule" id="PRU01024"/>
    </source>
</evidence>
<comment type="caution">
    <text evidence="6">Lacks conserved residue(s) required for the propagation of feature annotation.</text>
</comment>
<sequence length="978" mass="110868">MFFLQDGLLQRKIIKQKQDLLCEVLKKEFLCKETVPTVGKGMIKIFLSITASMNWIVKTTDIKSAFLQGKLLDRNVFLKPPKESNSEKGKIWRLKHCLYGLKDGARQFYLSVREELLSLGCKQCNLDPAVFVKHTDQRLSGIICCHVDDFLHSGDENFEEVMRKLRTRFVAGKIEEKTFSYVGFQIHQDKKGIILDHSAYMEKIDNTTIEPSRAAMKQDVLNTSEQTLYRKLIGQINWAVQVSRPDMAFEMIDMSTKLKEGTVAHLIRAIKASNRLKEIKSIISFPKMNKDIKEWKIIVLTDASLGNISNGTGSTESHVIWIVDNDSNSCPISWQANKIKRVVRSTIAAEALSLQDGLESSFYHRRIIEYILGLKHKTIPIEAYIDNKSVVEAVYSTKLVDDKRLRIDIAAIAESLASKEVDNIKWCPGDKQLANCMTKFGASSYELLQAAIDEEKNKLQEFFTSGDGKDCNVSSLYWRTYSSVQTGSHEAVYEHVIGSKQLKKRLNGLDVKPVKVKAVDTHTFAFATFRSEEERDDAIKKIKGHVWKDRTLDAKLASAAADPFQKIRSKDNRAEKSAKQIAEEQLPVGERLKNSVTPLWNVPYEEQLKTKFEEIEEALKNVATQVLKNIHYDKTNTDLKDWITAQRKLYNGKCCELLPIKPSPVKEGYRNKCEFTIGKDVNGQEKTVGFRFGMYKDGTNSVGEPYDLLIIPDTMKKVVKCFQDYIRSRPLSSYDPEHHQGYWRLLTVRSCLLGDLMLTVDFHPQQLTKTAIDEEKNKLQEFFTSGDGKGCKVSSIYWRTYSSVQTGSHEAEYEHVIGSKYIEEKLFDLKFRVSPDAFFQVNTLGAEVLYSQVADWCNASPTTTVLDICCGTGTIGISMANKVDQVIGIELCEQAVEDAKQNAKLNGIYNCRYQCGKAEDLITRVMKSLHTKDVVAILDPPRAGIHPKVIHAIRKCPVLTKLIYVSCSPKSATNNFVE</sequence>
<dbReference type="Gene3D" id="2.40.50.1070">
    <property type="match status" value="1"/>
</dbReference>
<comment type="similarity">
    <text evidence="6">Belongs to the class I-like SAM-binding methyltransferase superfamily. RNA M5U methyltransferase family.</text>
</comment>
<dbReference type="InterPro" id="IPR030390">
    <property type="entry name" value="MeTrfase_TrmA_AS"/>
</dbReference>
<dbReference type="CDD" id="cd02440">
    <property type="entry name" value="AdoMet_MTases"/>
    <property type="match status" value="1"/>
</dbReference>
<evidence type="ECO:0000256" key="5">
    <source>
        <dbReference type="ARBA" id="ARBA00047278"/>
    </source>
</evidence>
<evidence type="ECO:0000256" key="3">
    <source>
        <dbReference type="ARBA" id="ARBA00022691"/>
    </source>
</evidence>
<dbReference type="GO" id="GO:0032259">
    <property type="term" value="P:methylation"/>
    <property type="evidence" value="ECO:0007669"/>
    <property type="project" value="UniProtKB-KW"/>
</dbReference>
<dbReference type="PANTHER" id="PTHR45904">
    <property type="entry name" value="TRNA (URACIL-5-)-METHYLTRANSFERASE"/>
    <property type="match status" value="1"/>
</dbReference>
<evidence type="ECO:0000256" key="1">
    <source>
        <dbReference type="ARBA" id="ARBA00022603"/>
    </source>
</evidence>
<dbReference type="InterPro" id="IPR029063">
    <property type="entry name" value="SAM-dependent_MTases_sf"/>
</dbReference>
<feature type="binding site" evidence="6">
    <location>
        <position position="840"/>
    </location>
    <ligand>
        <name>S-adenosyl-L-methionine</name>
        <dbReference type="ChEBI" id="CHEBI:59789"/>
    </ligand>
</feature>
<organism evidence="9 10">
    <name type="scientific">Mytilus galloprovincialis</name>
    <name type="common">Mediterranean mussel</name>
    <dbReference type="NCBI Taxonomy" id="29158"/>
    <lineage>
        <taxon>Eukaryota</taxon>
        <taxon>Metazoa</taxon>
        <taxon>Spiralia</taxon>
        <taxon>Lophotrochozoa</taxon>
        <taxon>Mollusca</taxon>
        <taxon>Bivalvia</taxon>
        <taxon>Autobranchia</taxon>
        <taxon>Pteriomorphia</taxon>
        <taxon>Mytilida</taxon>
        <taxon>Mytiloidea</taxon>
        <taxon>Mytilidae</taxon>
        <taxon>Mytilinae</taxon>
        <taxon>Mytilus</taxon>
    </lineage>
</organism>
<keyword evidence="2 6" id="KW-0808">Transferase</keyword>
<dbReference type="PROSITE" id="PS51687">
    <property type="entry name" value="SAM_MT_RNA_M5U"/>
    <property type="match status" value="1"/>
</dbReference>
<evidence type="ECO:0000256" key="4">
    <source>
        <dbReference type="ARBA" id="ARBA00033763"/>
    </source>
</evidence>
<keyword evidence="3 6" id="KW-0949">S-adenosyl-L-methionine</keyword>
<feature type="domain" description="Reverse transcriptase Ty1/copia-type" evidence="8">
    <location>
        <begin position="32"/>
        <end position="204"/>
    </location>
</feature>
<feature type="active site" description="Nucleophile" evidence="6">
    <location>
        <position position="967"/>
    </location>
</feature>
<evidence type="ECO:0000256" key="7">
    <source>
        <dbReference type="PROSITE-ProRule" id="PRU10015"/>
    </source>
</evidence>
<dbReference type="EMBL" id="UYJE01005277">
    <property type="protein sequence ID" value="VDI35883.1"/>
    <property type="molecule type" value="Genomic_DNA"/>
</dbReference>
<dbReference type="InterPro" id="IPR045850">
    <property type="entry name" value="TRM2_met"/>
</dbReference>
<dbReference type="EC" id="2.1.1.35" evidence="4"/>
<proteinExistence type="inferred from homology"/>
<name>A0A8B6EMX8_MYTGA</name>
<dbReference type="Gene3D" id="3.40.50.150">
    <property type="entry name" value="Vaccinia Virus protein VP39"/>
    <property type="match status" value="1"/>
</dbReference>
<dbReference type="PANTHER" id="PTHR45904:SF2">
    <property type="entry name" value="TRNA (URACIL-5-)-METHYLTRANSFERASE HOMOLOG A"/>
    <property type="match status" value="1"/>
</dbReference>
<dbReference type="Pfam" id="PF07727">
    <property type="entry name" value="RVT_2"/>
    <property type="match status" value="1"/>
</dbReference>
<feature type="binding site" evidence="6">
    <location>
        <position position="890"/>
    </location>
    <ligand>
        <name>S-adenosyl-L-methionine</name>
        <dbReference type="ChEBI" id="CHEBI:59789"/>
    </ligand>
</feature>
<dbReference type="SUPFAM" id="SSF54928">
    <property type="entry name" value="RNA-binding domain, RBD"/>
    <property type="match status" value="1"/>
</dbReference>
<dbReference type="SUPFAM" id="SSF53335">
    <property type="entry name" value="S-adenosyl-L-methionine-dependent methyltransferases"/>
    <property type="match status" value="1"/>
</dbReference>
<evidence type="ECO:0000259" key="8">
    <source>
        <dbReference type="Pfam" id="PF07727"/>
    </source>
</evidence>
<dbReference type="AlphaFoldDB" id="A0A8B6EMX8"/>
<dbReference type="InterPro" id="IPR013103">
    <property type="entry name" value="RVT_2"/>
</dbReference>
<dbReference type="InterPro" id="IPR035979">
    <property type="entry name" value="RBD_domain_sf"/>
</dbReference>
<dbReference type="GO" id="GO:0003723">
    <property type="term" value="F:RNA binding"/>
    <property type="evidence" value="ECO:0007669"/>
    <property type="project" value="TreeGrafter"/>
</dbReference>
<keyword evidence="10" id="KW-1185">Reference proteome</keyword>
<evidence type="ECO:0000313" key="10">
    <source>
        <dbReference type="Proteomes" id="UP000596742"/>
    </source>
</evidence>
<dbReference type="InterPro" id="IPR010280">
    <property type="entry name" value="U5_MeTrfase_fam"/>
</dbReference>
<comment type="caution">
    <text evidence="9">The sequence shown here is derived from an EMBL/GenBank/DDBJ whole genome shotgun (WGS) entry which is preliminary data.</text>
</comment>
<dbReference type="PROSITE" id="PS01230">
    <property type="entry name" value="TRMA_1"/>
    <property type="match status" value="1"/>
</dbReference>